<organism evidence="5 6">
    <name type="scientific">Leptospira ellisii</name>
    <dbReference type="NCBI Taxonomy" id="2023197"/>
    <lineage>
        <taxon>Bacteria</taxon>
        <taxon>Pseudomonadati</taxon>
        <taxon>Spirochaetota</taxon>
        <taxon>Spirochaetia</taxon>
        <taxon>Leptospirales</taxon>
        <taxon>Leptospiraceae</taxon>
        <taxon>Leptospira</taxon>
    </lineage>
</organism>
<evidence type="ECO:0000256" key="2">
    <source>
        <dbReference type="ARBA" id="ARBA00023043"/>
    </source>
</evidence>
<evidence type="ECO:0000256" key="3">
    <source>
        <dbReference type="PROSITE-ProRule" id="PRU00023"/>
    </source>
</evidence>
<evidence type="ECO:0000313" key="5">
    <source>
        <dbReference type="EMBL" id="MDV6234434.1"/>
    </source>
</evidence>
<gene>
    <name evidence="5" type="ORF">CH379_002180</name>
</gene>
<evidence type="ECO:0000256" key="1">
    <source>
        <dbReference type="ARBA" id="ARBA00022737"/>
    </source>
</evidence>
<evidence type="ECO:0000313" key="6">
    <source>
        <dbReference type="Proteomes" id="UP000232122"/>
    </source>
</evidence>
<name>A0AAE4QL75_9LEPT</name>
<dbReference type="RefSeq" id="WP_100746329.1">
    <property type="nucleotide sequence ID" value="NZ_NPEF02000001.1"/>
</dbReference>
<protein>
    <submittedName>
        <fullName evidence="5">Ankyrin repeat domain-containing protein</fullName>
    </submittedName>
</protein>
<dbReference type="PANTHER" id="PTHR24126">
    <property type="entry name" value="ANKYRIN REPEAT, PH AND SEC7 DOMAIN CONTAINING PROTEIN SECG-RELATED"/>
    <property type="match status" value="1"/>
</dbReference>
<comment type="caution">
    <text evidence="5">The sequence shown here is derived from an EMBL/GenBank/DDBJ whole genome shotgun (WGS) entry which is preliminary data.</text>
</comment>
<dbReference type="InterPro" id="IPR002110">
    <property type="entry name" value="Ankyrin_rpt"/>
</dbReference>
<keyword evidence="4" id="KW-0732">Signal</keyword>
<evidence type="ECO:0000256" key="4">
    <source>
        <dbReference type="SAM" id="SignalP"/>
    </source>
</evidence>
<dbReference type="EMBL" id="NPEF02000001">
    <property type="protein sequence ID" value="MDV6234434.1"/>
    <property type="molecule type" value="Genomic_DNA"/>
</dbReference>
<dbReference type="Gene3D" id="1.25.40.20">
    <property type="entry name" value="Ankyrin repeat-containing domain"/>
    <property type="match status" value="2"/>
</dbReference>
<dbReference type="Proteomes" id="UP000232122">
    <property type="component" value="Unassembled WGS sequence"/>
</dbReference>
<keyword evidence="2 3" id="KW-0040">ANK repeat</keyword>
<dbReference type="PANTHER" id="PTHR24126:SF14">
    <property type="entry name" value="ANK_REP_REGION DOMAIN-CONTAINING PROTEIN"/>
    <property type="match status" value="1"/>
</dbReference>
<feature type="chain" id="PRO_5041971323" evidence="4">
    <location>
        <begin position="23"/>
        <end position="305"/>
    </location>
</feature>
<feature type="repeat" description="ANK" evidence="3">
    <location>
        <begin position="52"/>
        <end position="84"/>
    </location>
</feature>
<dbReference type="PROSITE" id="PS50088">
    <property type="entry name" value="ANK_REPEAT"/>
    <property type="match status" value="2"/>
</dbReference>
<reference evidence="5 6" key="1">
    <citation type="journal article" date="2018" name="Microb. Genom.">
        <title>Deciphering the unexplored Leptospira diversity from soils uncovers genomic evolution to virulence.</title>
        <authorList>
            <person name="Thibeaux R."/>
            <person name="Iraola G."/>
            <person name="Ferres I."/>
            <person name="Bierque E."/>
            <person name="Girault D."/>
            <person name="Soupe-Gilbert M.E."/>
            <person name="Picardeau M."/>
            <person name="Goarant C."/>
        </authorList>
    </citation>
    <scope>NUCLEOTIDE SEQUENCE [LARGE SCALE GENOMIC DNA]</scope>
    <source>
        <strain evidence="5 6">ATI7-C-A5</strain>
    </source>
</reference>
<feature type="signal peptide" evidence="4">
    <location>
        <begin position="1"/>
        <end position="22"/>
    </location>
</feature>
<dbReference type="SUPFAM" id="SSF48403">
    <property type="entry name" value="Ankyrin repeat"/>
    <property type="match status" value="1"/>
</dbReference>
<dbReference type="SMART" id="SM00248">
    <property type="entry name" value="ANK"/>
    <property type="match status" value="3"/>
</dbReference>
<sequence>MKLKLRIAVVAIFLMVSTVSNCTSTAELIKSGNTAAVVQKINDGADPNDVSDCETPLEAAAAAGNKELVQLLLSKGANPNIRGKECDYENTMSIGGFVLHRDEYIRGKFTPLSFVADVATAKLLVDAGANVKIGGYRYNNHQRTGFAYYRSPLYNAIYEGKYDLAKFLIEKGANVNQYNPKTGENVFETMLTSDKKNKAALSFFSYLKSKGLKNLDLSKAALKKIENKTYQSYRHLSGGHGTSMPENMFELAYKEPERISDRTFCAEEKDYFHYQEFEWTESGQNLAEWIIQRRAATNTLEKPKK</sequence>
<dbReference type="PROSITE" id="PS50297">
    <property type="entry name" value="ANK_REP_REGION"/>
    <property type="match status" value="2"/>
</dbReference>
<dbReference type="AlphaFoldDB" id="A0AAE4QL75"/>
<keyword evidence="6" id="KW-1185">Reference proteome</keyword>
<feature type="repeat" description="ANK" evidence="3">
    <location>
        <begin position="148"/>
        <end position="180"/>
    </location>
</feature>
<proteinExistence type="predicted"/>
<dbReference type="Pfam" id="PF00023">
    <property type="entry name" value="Ank"/>
    <property type="match status" value="2"/>
</dbReference>
<dbReference type="InterPro" id="IPR036770">
    <property type="entry name" value="Ankyrin_rpt-contain_sf"/>
</dbReference>
<accession>A0AAE4QL75</accession>
<keyword evidence="1" id="KW-0677">Repeat</keyword>